<accession>A0A5B7D5W2</accession>
<feature type="coiled-coil region" evidence="1">
    <location>
        <begin position="216"/>
        <end position="243"/>
    </location>
</feature>
<dbReference type="Proteomes" id="UP000324222">
    <property type="component" value="Unassembled WGS sequence"/>
</dbReference>
<dbReference type="OrthoDB" id="1158011at2759"/>
<gene>
    <name evidence="3" type="primary">B3galnt2</name>
    <name evidence="3" type="ORF">E2C01_009476</name>
</gene>
<keyword evidence="4" id="KW-1185">Reference proteome</keyword>
<evidence type="ECO:0000313" key="3">
    <source>
        <dbReference type="EMBL" id="MPC16645.1"/>
    </source>
</evidence>
<keyword evidence="2" id="KW-0732">Signal</keyword>
<comment type="caution">
    <text evidence="3">The sequence shown here is derived from an EMBL/GenBank/DDBJ whole genome shotgun (WGS) entry which is preliminary data.</text>
</comment>
<evidence type="ECO:0000256" key="2">
    <source>
        <dbReference type="SAM" id="SignalP"/>
    </source>
</evidence>
<organism evidence="3 4">
    <name type="scientific">Portunus trituberculatus</name>
    <name type="common">Swimming crab</name>
    <name type="synonym">Neptunus trituberculatus</name>
    <dbReference type="NCBI Taxonomy" id="210409"/>
    <lineage>
        <taxon>Eukaryota</taxon>
        <taxon>Metazoa</taxon>
        <taxon>Ecdysozoa</taxon>
        <taxon>Arthropoda</taxon>
        <taxon>Crustacea</taxon>
        <taxon>Multicrustacea</taxon>
        <taxon>Malacostraca</taxon>
        <taxon>Eumalacostraca</taxon>
        <taxon>Eucarida</taxon>
        <taxon>Decapoda</taxon>
        <taxon>Pleocyemata</taxon>
        <taxon>Brachyura</taxon>
        <taxon>Eubrachyura</taxon>
        <taxon>Portunoidea</taxon>
        <taxon>Portunidae</taxon>
        <taxon>Portuninae</taxon>
        <taxon>Portunus</taxon>
    </lineage>
</organism>
<dbReference type="EMBL" id="VSRR010000523">
    <property type="protein sequence ID" value="MPC16645.1"/>
    <property type="molecule type" value="Genomic_DNA"/>
</dbReference>
<feature type="signal peptide" evidence="2">
    <location>
        <begin position="1"/>
        <end position="30"/>
    </location>
</feature>
<sequence length="260" mass="30193">MERSSIRQAAAVFLPALFVPLLLHLLSLRGAPPPRRLIVGVLSARDHLSERQVIRQTWGSALQGLPDVEMKFVLGDQDCAVPPADRISPDGCEVWHPRKRDWESSKLRQFFKSHYSQYKKNFRSLDDCYIGLGFRVLHPVIVEKFLVHREILKESNNTVVIFSDPEEVCDWNNSSVLEYKFLRTRRNTLIQWHKSSCPLVSAKYTVADKSALKQHKETQAERAEEWKQHLADLQLKLEEEQNHHIVYVFCSIEICANDEY</sequence>
<keyword evidence="1" id="KW-0175">Coiled coil</keyword>
<protein>
    <submittedName>
        <fullName evidence="3">UDP-GalNAc:beta-1, 3-N-acetylgalactosaminyltransferase 2</fullName>
    </submittedName>
</protein>
<name>A0A5B7D5W2_PORTR</name>
<dbReference type="GO" id="GO:0016740">
    <property type="term" value="F:transferase activity"/>
    <property type="evidence" value="ECO:0007669"/>
    <property type="project" value="UniProtKB-KW"/>
</dbReference>
<proteinExistence type="predicted"/>
<feature type="chain" id="PRO_5023015051" evidence="2">
    <location>
        <begin position="31"/>
        <end position="260"/>
    </location>
</feature>
<evidence type="ECO:0000256" key="1">
    <source>
        <dbReference type="SAM" id="Coils"/>
    </source>
</evidence>
<evidence type="ECO:0000313" key="4">
    <source>
        <dbReference type="Proteomes" id="UP000324222"/>
    </source>
</evidence>
<reference evidence="3 4" key="1">
    <citation type="submission" date="2019-05" db="EMBL/GenBank/DDBJ databases">
        <title>Another draft genome of Portunus trituberculatus and its Hox gene families provides insights of decapod evolution.</title>
        <authorList>
            <person name="Jeong J.-H."/>
            <person name="Song I."/>
            <person name="Kim S."/>
            <person name="Choi T."/>
            <person name="Kim D."/>
            <person name="Ryu S."/>
            <person name="Kim W."/>
        </authorList>
    </citation>
    <scope>NUCLEOTIDE SEQUENCE [LARGE SCALE GENOMIC DNA]</scope>
    <source>
        <tissue evidence="3">Muscle</tissue>
    </source>
</reference>
<dbReference type="AlphaFoldDB" id="A0A5B7D5W2"/>
<keyword evidence="3" id="KW-0808">Transferase</keyword>